<accession>A0A645FZ84</accession>
<gene>
    <name evidence="1" type="ORF">SDC9_167230</name>
</gene>
<reference evidence="1" key="1">
    <citation type="submission" date="2019-08" db="EMBL/GenBank/DDBJ databases">
        <authorList>
            <person name="Kucharzyk K."/>
            <person name="Murdoch R.W."/>
            <person name="Higgins S."/>
            <person name="Loffler F."/>
        </authorList>
    </citation>
    <scope>NUCLEOTIDE SEQUENCE</scope>
</reference>
<protein>
    <submittedName>
        <fullName evidence="1">Uncharacterized protein</fullName>
    </submittedName>
</protein>
<dbReference type="AlphaFoldDB" id="A0A645FZ84"/>
<evidence type="ECO:0000313" key="1">
    <source>
        <dbReference type="EMBL" id="MPN19857.1"/>
    </source>
</evidence>
<organism evidence="1">
    <name type="scientific">bioreactor metagenome</name>
    <dbReference type="NCBI Taxonomy" id="1076179"/>
    <lineage>
        <taxon>unclassified sequences</taxon>
        <taxon>metagenomes</taxon>
        <taxon>ecological metagenomes</taxon>
    </lineage>
</organism>
<sequence>MENKRFGLGGVVLLLRDHAEVEHFPQDGLLPLLILFRIDKGVIKSRILCYADDGGGFGQRKLADIFAEISFGRRLHAVGILREKGGVQVKFEDFLPGILLIEI</sequence>
<dbReference type="EMBL" id="VSSQ01067470">
    <property type="protein sequence ID" value="MPN19857.1"/>
    <property type="molecule type" value="Genomic_DNA"/>
</dbReference>
<comment type="caution">
    <text evidence="1">The sequence shown here is derived from an EMBL/GenBank/DDBJ whole genome shotgun (WGS) entry which is preliminary data.</text>
</comment>
<name>A0A645FZ84_9ZZZZ</name>
<proteinExistence type="predicted"/>